<sequence>MEDLIAALPDGLLPPGRLVAAHDGGPPRYWLSDGLAPPGLWARLRAQHTATGLWPLLLGGLGGPDDPRPWADGEVFPANMTAPADHDAATLLAGWWVAHEGDGPFPGLADEIRPDRDPDEVADDYAAEALDQGLRLGLVAAQRSADTLTVTGWAGPVNYTGDTAEISAVVRSWEERFGARVVVVGFDTLQLSVAAPPVTEDAALRVAAEHFAFCPDLVWQGAESLEAYAAAIIDRPTWWFWWD</sequence>
<keyword evidence="3" id="KW-1185">Reference proteome</keyword>
<evidence type="ECO:0000259" key="1">
    <source>
        <dbReference type="Pfam" id="PF14062"/>
    </source>
</evidence>
<evidence type="ECO:0000313" key="3">
    <source>
        <dbReference type="Proteomes" id="UP000652013"/>
    </source>
</evidence>
<gene>
    <name evidence="2" type="ORF">Sya03_19760</name>
</gene>
<dbReference type="Pfam" id="PF14062">
    <property type="entry name" value="DUF4253"/>
    <property type="match status" value="1"/>
</dbReference>
<organism evidence="2 3">
    <name type="scientific">Spirilliplanes yamanashiensis</name>
    <dbReference type="NCBI Taxonomy" id="42233"/>
    <lineage>
        <taxon>Bacteria</taxon>
        <taxon>Bacillati</taxon>
        <taxon>Actinomycetota</taxon>
        <taxon>Actinomycetes</taxon>
        <taxon>Micromonosporales</taxon>
        <taxon>Micromonosporaceae</taxon>
        <taxon>Spirilliplanes</taxon>
    </lineage>
</organism>
<dbReference type="RefSeq" id="WP_203937925.1">
    <property type="nucleotide sequence ID" value="NZ_BAAAGJ010000012.1"/>
</dbReference>
<name>A0A8J4DIR7_9ACTN</name>
<dbReference type="EMBL" id="BOOY01000013">
    <property type="protein sequence ID" value="GIJ02624.1"/>
    <property type="molecule type" value="Genomic_DNA"/>
</dbReference>
<proteinExistence type="predicted"/>
<evidence type="ECO:0000313" key="2">
    <source>
        <dbReference type="EMBL" id="GIJ02624.1"/>
    </source>
</evidence>
<dbReference type="Proteomes" id="UP000652013">
    <property type="component" value="Unassembled WGS sequence"/>
</dbReference>
<feature type="domain" description="DUF4253" evidence="1">
    <location>
        <begin position="135"/>
        <end position="243"/>
    </location>
</feature>
<protein>
    <recommendedName>
        <fullName evidence="1">DUF4253 domain-containing protein</fullName>
    </recommendedName>
</protein>
<reference evidence="2" key="1">
    <citation type="submission" date="2021-01" db="EMBL/GenBank/DDBJ databases">
        <title>Whole genome shotgun sequence of Spirilliplanes yamanashiensis NBRC 15828.</title>
        <authorList>
            <person name="Komaki H."/>
            <person name="Tamura T."/>
        </authorList>
    </citation>
    <scope>NUCLEOTIDE SEQUENCE</scope>
    <source>
        <strain evidence="2">NBRC 15828</strain>
    </source>
</reference>
<dbReference type="InterPro" id="IPR025349">
    <property type="entry name" value="DUF4253"/>
</dbReference>
<dbReference type="AlphaFoldDB" id="A0A8J4DIR7"/>
<comment type="caution">
    <text evidence="2">The sequence shown here is derived from an EMBL/GenBank/DDBJ whole genome shotgun (WGS) entry which is preliminary data.</text>
</comment>
<accession>A0A8J4DIR7</accession>